<evidence type="ECO:0000256" key="5">
    <source>
        <dbReference type="ARBA" id="ARBA00023237"/>
    </source>
</evidence>
<keyword evidence="4" id="KW-0472">Membrane</keyword>
<evidence type="ECO:0000313" key="8">
    <source>
        <dbReference type="EMBL" id="MFB9053900.1"/>
    </source>
</evidence>
<dbReference type="EMBL" id="JBHMEZ010000012">
    <property type="protein sequence ID" value="MFB9053900.1"/>
    <property type="molecule type" value="Genomic_DNA"/>
</dbReference>
<dbReference type="Gene3D" id="1.25.40.900">
    <property type="match status" value="1"/>
</dbReference>
<dbReference type="Pfam" id="PF14322">
    <property type="entry name" value="SusD-like_3"/>
    <property type="match status" value="1"/>
</dbReference>
<dbReference type="PROSITE" id="PS51257">
    <property type="entry name" value="PROKAR_LIPOPROTEIN"/>
    <property type="match status" value="1"/>
</dbReference>
<dbReference type="RefSeq" id="WP_382383230.1">
    <property type="nucleotide sequence ID" value="NZ_JBHMEZ010000012.1"/>
</dbReference>
<sequence length="485" mass="53698">MKYLNDIKVMVLVVAMCVLQSCSEDVLTQTPDHVISEDLVVNSVEKLQSLLNGSYNEISDGSYLGRILYKRAAVKSPNFRFVKTIYNPRDYEQTEYKYEESSNNNGSAEDLWLQCFKAIGNLNLILDNIETAEGDDTERVQIKAQALALRGMIYFDLARTFSYPWIKDGGEAQGMPLKLTSKDIVIERSSMEATYAQIITDLNLSLGYITEDTWSVGSTKYITKTGIHALLARIYLYKQDWENALQFADNVLAIKGEADLMDVNSYVFNDYTSESLFEISIDNENSVGSNGLGAQFDYRDGGQGDVIATQTFIDLLNVYEGDPRAALLTEDKEGTTSAFVKYINRDGGSGLSIHNVPVIRLSEIYLIAAEACANGASGGETQALVYLNTLINKRTTNFESAKASESGSALKVRIFEERSRELALEGHGVYDYIRTGTDITRLESDHVNTGLNSNNLNISATSPKTIYPIPASEIEASGMEQTIGY</sequence>
<comment type="subcellular location">
    <subcellularLocation>
        <location evidence="1">Cell outer membrane</location>
    </subcellularLocation>
</comment>
<dbReference type="Proteomes" id="UP001589605">
    <property type="component" value="Unassembled WGS sequence"/>
</dbReference>
<reference evidence="8 9" key="1">
    <citation type="submission" date="2024-09" db="EMBL/GenBank/DDBJ databases">
        <authorList>
            <person name="Sun Q."/>
            <person name="Mori K."/>
        </authorList>
    </citation>
    <scope>NUCLEOTIDE SEQUENCE [LARGE SCALE GENOMIC DNA]</scope>
    <source>
        <strain evidence="8 9">CECT 8286</strain>
    </source>
</reference>
<keyword evidence="5" id="KW-0998">Cell outer membrane</keyword>
<proteinExistence type="inferred from homology"/>
<dbReference type="Pfam" id="PF07980">
    <property type="entry name" value="SusD_RagB"/>
    <property type="match status" value="1"/>
</dbReference>
<keyword evidence="9" id="KW-1185">Reference proteome</keyword>
<dbReference type="SUPFAM" id="SSF48452">
    <property type="entry name" value="TPR-like"/>
    <property type="match status" value="1"/>
</dbReference>
<dbReference type="InterPro" id="IPR011990">
    <property type="entry name" value="TPR-like_helical_dom_sf"/>
</dbReference>
<dbReference type="Gene3D" id="2.20.20.130">
    <property type="match status" value="1"/>
</dbReference>
<gene>
    <name evidence="8" type="ORF">ACFFVB_12510</name>
</gene>
<evidence type="ECO:0000256" key="3">
    <source>
        <dbReference type="ARBA" id="ARBA00022729"/>
    </source>
</evidence>
<comment type="caution">
    <text evidence="8">The sequence shown here is derived from an EMBL/GenBank/DDBJ whole genome shotgun (WGS) entry which is preliminary data.</text>
</comment>
<feature type="domain" description="RagB/SusD" evidence="6">
    <location>
        <begin position="344"/>
        <end position="485"/>
    </location>
</feature>
<comment type="similarity">
    <text evidence="2">Belongs to the SusD family.</text>
</comment>
<keyword evidence="3" id="KW-0732">Signal</keyword>
<evidence type="ECO:0000259" key="7">
    <source>
        <dbReference type="Pfam" id="PF14322"/>
    </source>
</evidence>
<dbReference type="InterPro" id="IPR012944">
    <property type="entry name" value="SusD_RagB_dom"/>
</dbReference>
<evidence type="ECO:0000313" key="9">
    <source>
        <dbReference type="Proteomes" id="UP001589605"/>
    </source>
</evidence>
<organism evidence="8 9">
    <name type="scientific">Formosa undariae</name>
    <dbReference type="NCBI Taxonomy" id="1325436"/>
    <lineage>
        <taxon>Bacteria</taxon>
        <taxon>Pseudomonadati</taxon>
        <taxon>Bacteroidota</taxon>
        <taxon>Flavobacteriia</taxon>
        <taxon>Flavobacteriales</taxon>
        <taxon>Flavobacteriaceae</taxon>
        <taxon>Formosa</taxon>
    </lineage>
</organism>
<name>A0ABV5F3C9_9FLAO</name>
<evidence type="ECO:0000256" key="4">
    <source>
        <dbReference type="ARBA" id="ARBA00023136"/>
    </source>
</evidence>
<evidence type="ECO:0000256" key="1">
    <source>
        <dbReference type="ARBA" id="ARBA00004442"/>
    </source>
</evidence>
<evidence type="ECO:0000256" key="2">
    <source>
        <dbReference type="ARBA" id="ARBA00006275"/>
    </source>
</evidence>
<evidence type="ECO:0000259" key="6">
    <source>
        <dbReference type="Pfam" id="PF07980"/>
    </source>
</evidence>
<dbReference type="Gene3D" id="1.25.40.390">
    <property type="match status" value="1"/>
</dbReference>
<dbReference type="CDD" id="cd08977">
    <property type="entry name" value="SusD"/>
    <property type="match status" value="1"/>
</dbReference>
<accession>A0ABV5F3C9</accession>
<feature type="domain" description="SusD-like N-terminal" evidence="7">
    <location>
        <begin position="30"/>
        <end position="236"/>
    </location>
</feature>
<protein>
    <submittedName>
        <fullName evidence="8">RagB/SusD family nutrient uptake outer membrane protein</fullName>
    </submittedName>
</protein>
<dbReference type="InterPro" id="IPR033985">
    <property type="entry name" value="SusD-like_N"/>
</dbReference>